<accession>A0A0C2XVS8</accession>
<evidence type="ECO:0000256" key="1">
    <source>
        <dbReference type="SAM" id="MobiDB-lite"/>
    </source>
</evidence>
<evidence type="ECO:0000313" key="3">
    <source>
        <dbReference type="Proteomes" id="UP000053424"/>
    </source>
</evidence>
<name>A0A0C2XVS8_HEBCY</name>
<sequence>MRSLKGLNVSQTNPKEGLEGPVDPSTKQSIYIRIPYALLRPTPTTATNQPGNPEAHLYLIEGTYEDIQRYAGTTVDWIIKVAHLICDPLGEGQVYTHTTGTSSDWYSLARTSDWRQVVQGDPLLPGIYEFESSTGPILLSKISERETHSMTSLGSKSNSAIFDQHIRLREDGRCAVLKTDLNATASHLIPKRMGTDGARDAVARFAGDQESLGIGAFDPKLGILLQSNLENLVDYYNLAFYHVSDDNYILHNFHTEYPDLTLLGLPRDLAGLENARGLHLHPVTLVAHSQVAHLPPPGVFNWHYLQCVIGVFGTAQYKDFPDIKYFVYPFKTADEISEDEYEDNDETEPPYPSYRFDRYLAEQGRRQMALQRHEEVVRWSSGIPPGS</sequence>
<feature type="region of interest" description="Disordered" evidence="1">
    <location>
        <begin position="1"/>
        <end position="24"/>
    </location>
</feature>
<dbReference type="HOGENOM" id="CLU_046303_1_0_1"/>
<dbReference type="EMBL" id="KN831779">
    <property type="protein sequence ID" value="KIM41748.1"/>
    <property type="molecule type" value="Genomic_DNA"/>
</dbReference>
<keyword evidence="3" id="KW-1185">Reference proteome</keyword>
<gene>
    <name evidence="2" type="ORF">M413DRAFT_27333</name>
</gene>
<reference evidence="2 3" key="1">
    <citation type="submission" date="2014-04" db="EMBL/GenBank/DDBJ databases">
        <authorList>
            <consortium name="DOE Joint Genome Institute"/>
            <person name="Kuo A."/>
            <person name="Gay G."/>
            <person name="Dore J."/>
            <person name="Kohler A."/>
            <person name="Nagy L.G."/>
            <person name="Floudas D."/>
            <person name="Copeland A."/>
            <person name="Barry K.W."/>
            <person name="Cichocki N."/>
            <person name="Veneault-Fourrey C."/>
            <person name="LaButti K."/>
            <person name="Lindquist E.A."/>
            <person name="Lipzen A."/>
            <person name="Lundell T."/>
            <person name="Morin E."/>
            <person name="Murat C."/>
            <person name="Sun H."/>
            <person name="Tunlid A."/>
            <person name="Henrissat B."/>
            <person name="Grigoriev I.V."/>
            <person name="Hibbett D.S."/>
            <person name="Martin F."/>
            <person name="Nordberg H.P."/>
            <person name="Cantor M.N."/>
            <person name="Hua S.X."/>
        </authorList>
    </citation>
    <scope>NUCLEOTIDE SEQUENCE [LARGE SCALE GENOMIC DNA]</scope>
    <source>
        <strain evidence="3">h7</strain>
    </source>
</reference>
<dbReference type="Proteomes" id="UP000053424">
    <property type="component" value="Unassembled WGS sequence"/>
</dbReference>
<evidence type="ECO:0000313" key="2">
    <source>
        <dbReference type="EMBL" id="KIM41748.1"/>
    </source>
</evidence>
<proteinExistence type="predicted"/>
<dbReference type="AlphaFoldDB" id="A0A0C2XVS8"/>
<reference evidence="3" key="2">
    <citation type="submission" date="2015-01" db="EMBL/GenBank/DDBJ databases">
        <title>Evolutionary Origins and Diversification of the Mycorrhizal Mutualists.</title>
        <authorList>
            <consortium name="DOE Joint Genome Institute"/>
            <consortium name="Mycorrhizal Genomics Consortium"/>
            <person name="Kohler A."/>
            <person name="Kuo A."/>
            <person name="Nagy L.G."/>
            <person name="Floudas D."/>
            <person name="Copeland A."/>
            <person name="Barry K.W."/>
            <person name="Cichocki N."/>
            <person name="Veneault-Fourrey C."/>
            <person name="LaButti K."/>
            <person name="Lindquist E.A."/>
            <person name="Lipzen A."/>
            <person name="Lundell T."/>
            <person name="Morin E."/>
            <person name="Murat C."/>
            <person name="Riley R."/>
            <person name="Ohm R."/>
            <person name="Sun H."/>
            <person name="Tunlid A."/>
            <person name="Henrissat B."/>
            <person name="Grigoriev I.V."/>
            <person name="Hibbett D.S."/>
            <person name="Martin F."/>
        </authorList>
    </citation>
    <scope>NUCLEOTIDE SEQUENCE [LARGE SCALE GENOMIC DNA]</scope>
    <source>
        <strain evidence="3">h7</strain>
    </source>
</reference>
<organism evidence="2 3">
    <name type="scientific">Hebeloma cylindrosporum</name>
    <dbReference type="NCBI Taxonomy" id="76867"/>
    <lineage>
        <taxon>Eukaryota</taxon>
        <taxon>Fungi</taxon>
        <taxon>Dikarya</taxon>
        <taxon>Basidiomycota</taxon>
        <taxon>Agaricomycotina</taxon>
        <taxon>Agaricomycetes</taxon>
        <taxon>Agaricomycetidae</taxon>
        <taxon>Agaricales</taxon>
        <taxon>Agaricineae</taxon>
        <taxon>Hymenogastraceae</taxon>
        <taxon>Hebeloma</taxon>
    </lineage>
</organism>
<dbReference type="OrthoDB" id="3141919at2759"/>
<protein>
    <submittedName>
        <fullName evidence="2">Uncharacterized protein</fullName>
    </submittedName>
</protein>